<name>A0A7R9AI30_9CRUS</name>
<evidence type="ECO:0000256" key="1">
    <source>
        <dbReference type="SAM" id="Coils"/>
    </source>
</evidence>
<dbReference type="AlphaFoldDB" id="A0A7R9AI30"/>
<reference evidence="2" key="1">
    <citation type="submission" date="2020-11" db="EMBL/GenBank/DDBJ databases">
        <authorList>
            <person name="Tran Van P."/>
        </authorList>
    </citation>
    <scope>NUCLEOTIDE SEQUENCE</scope>
</reference>
<accession>A0A7R9AI30</accession>
<keyword evidence="1" id="KW-0175">Coiled coil</keyword>
<dbReference type="EMBL" id="CAJPEV010008990">
    <property type="protein sequence ID" value="CAG0905495.1"/>
    <property type="molecule type" value="Genomic_DNA"/>
</dbReference>
<proteinExistence type="predicted"/>
<protein>
    <submittedName>
        <fullName evidence="2">Uncharacterized protein</fullName>
    </submittedName>
</protein>
<dbReference type="Proteomes" id="UP000677054">
    <property type="component" value="Unassembled WGS sequence"/>
</dbReference>
<keyword evidence="3" id="KW-1185">Reference proteome</keyword>
<evidence type="ECO:0000313" key="3">
    <source>
        <dbReference type="Proteomes" id="UP000677054"/>
    </source>
</evidence>
<gene>
    <name evidence="2" type="ORF">DSTB1V02_LOCUS14062</name>
</gene>
<organism evidence="2">
    <name type="scientific">Darwinula stevensoni</name>
    <dbReference type="NCBI Taxonomy" id="69355"/>
    <lineage>
        <taxon>Eukaryota</taxon>
        <taxon>Metazoa</taxon>
        <taxon>Ecdysozoa</taxon>
        <taxon>Arthropoda</taxon>
        <taxon>Crustacea</taxon>
        <taxon>Oligostraca</taxon>
        <taxon>Ostracoda</taxon>
        <taxon>Podocopa</taxon>
        <taxon>Podocopida</taxon>
        <taxon>Darwinulocopina</taxon>
        <taxon>Darwinuloidea</taxon>
        <taxon>Darwinulidae</taxon>
        <taxon>Darwinula</taxon>
    </lineage>
</organism>
<evidence type="ECO:0000313" key="2">
    <source>
        <dbReference type="EMBL" id="CAD7254316.1"/>
    </source>
</evidence>
<feature type="coiled-coil region" evidence="1">
    <location>
        <begin position="19"/>
        <end position="53"/>
    </location>
</feature>
<dbReference type="EMBL" id="LR908508">
    <property type="protein sequence ID" value="CAD7254316.1"/>
    <property type="molecule type" value="Genomic_DNA"/>
</dbReference>
<sequence>MELNSKRQSQQVQLTAIDNNILRQKFLAAIEAIEEQEREREREYKDLLKLLEDS</sequence>